<evidence type="ECO:0000256" key="1">
    <source>
        <dbReference type="SAM" id="MobiDB-lite"/>
    </source>
</evidence>
<gene>
    <name evidence="2" type="ORF">AVEN_98529_1</name>
</gene>
<name>A0A4Y2K6P4_ARAVE</name>
<protein>
    <submittedName>
        <fullName evidence="2">Uncharacterized protein</fullName>
    </submittedName>
</protein>
<proteinExistence type="predicted"/>
<keyword evidence="3" id="KW-1185">Reference proteome</keyword>
<feature type="compositionally biased region" description="Low complexity" evidence="1">
    <location>
        <begin position="35"/>
        <end position="63"/>
    </location>
</feature>
<evidence type="ECO:0000313" key="3">
    <source>
        <dbReference type="Proteomes" id="UP000499080"/>
    </source>
</evidence>
<dbReference type="Proteomes" id="UP000499080">
    <property type="component" value="Unassembled WGS sequence"/>
</dbReference>
<feature type="region of interest" description="Disordered" evidence="1">
    <location>
        <begin position="35"/>
        <end position="71"/>
    </location>
</feature>
<accession>A0A4Y2K6P4</accession>
<dbReference type="EMBL" id="BGPR01004286">
    <property type="protein sequence ID" value="GBM97991.1"/>
    <property type="molecule type" value="Genomic_DNA"/>
</dbReference>
<evidence type="ECO:0000313" key="2">
    <source>
        <dbReference type="EMBL" id="GBM97991.1"/>
    </source>
</evidence>
<comment type="caution">
    <text evidence="2">The sequence shown here is derived from an EMBL/GenBank/DDBJ whole genome shotgun (WGS) entry which is preliminary data.</text>
</comment>
<sequence>MMLYSQILEKHETQVIGAIALVHISNANSQQFTSNNSNSTFRFNNTNSQQITNNDSDSTFNSSQLNGFPARTADSTSVFPVDQHTPLRDPSTVLLYSPQKAVT</sequence>
<dbReference type="AlphaFoldDB" id="A0A4Y2K6P4"/>
<organism evidence="2 3">
    <name type="scientific">Araneus ventricosus</name>
    <name type="common">Orbweaver spider</name>
    <name type="synonym">Epeira ventricosa</name>
    <dbReference type="NCBI Taxonomy" id="182803"/>
    <lineage>
        <taxon>Eukaryota</taxon>
        <taxon>Metazoa</taxon>
        <taxon>Ecdysozoa</taxon>
        <taxon>Arthropoda</taxon>
        <taxon>Chelicerata</taxon>
        <taxon>Arachnida</taxon>
        <taxon>Araneae</taxon>
        <taxon>Araneomorphae</taxon>
        <taxon>Entelegynae</taxon>
        <taxon>Araneoidea</taxon>
        <taxon>Araneidae</taxon>
        <taxon>Araneus</taxon>
    </lineage>
</organism>
<reference evidence="2 3" key="1">
    <citation type="journal article" date="2019" name="Sci. Rep.">
        <title>Orb-weaving spider Araneus ventricosus genome elucidates the spidroin gene catalogue.</title>
        <authorList>
            <person name="Kono N."/>
            <person name="Nakamura H."/>
            <person name="Ohtoshi R."/>
            <person name="Moran D.A.P."/>
            <person name="Shinohara A."/>
            <person name="Yoshida Y."/>
            <person name="Fujiwara M."/>
            <person name="Mori M."/>
            <person name="Tomita M."/>
            <person name="Arakawa K."/>
        </authorList>
    </citation>
    <scope>NUCLEOTIDE SEQUENCE [LARGE SCALE GENOMIC DNA]</scope>
</reference>